<dbReference type="PANTHER" id="PTHR45641">
    <property type="entry name" value="TETRATRICOPEPTIDE REPEAT PROTEIN (AFU_ORTHOLOGUE AFUA_6G03870)"/>
    <property type="match status" value="1"/>
</dbReference>
<dbReference type="PANTHER" id="PTHR45641:SF1">
    <property type="entry name" value="AAA+ ATPASE DOMAIN-CONTAINING PROTEIN"/>
    <property type="match status" value="1"/>
</dbReference>
<dbReference type="Pfam" id="PF13424">
    <property type="entry name" value="TPR_12"/>
    <property type="match status" value="1"/>
</dbReference>
<evidence type="ECO:0000256" key="2">
    <source>
        <dbReference type="ARBA" id="ARBA00022803"/>
    </source>
</evidence>
<keyword evidence="2 3" id="KW-0802">TPR repeat</keyword>
<dbReference type="SUPFAM" id="SSF48452">
    <property type="entry name" value="TPR-like"/>
    <property type="match status" value="1"/>
</dbReference>
<evidence type="ECO:0008006" key="7">
    <source>
        <dbReference type="Google" id="ProtNLM"/>
    </source>
</evidence>
<dbReference type="InterPro" id="IPR019734">
    <property type="entry name" value="TPR_rpt"/>
</dbReference>
<evidence type="ECO:0000313" key="4">
    <source>
        <dbReference type="EMBL" id="CAF1218191.1"/>
    </source>
</evidence>
<gene>
    <name evidence="4" type="ORF">IZO911_LOCUS29558</name>
    <name evidence="5" type="ORF">KXQ929_LOCUS4820</name>
</gene>
<evidence type="ECO:0000256" key="3">
    <source>
        <dbReference type="PROSITE-ProRule" id="PRU00339"/>
    </source>
</evidence>
<dbReference type="AlphaFoldDB" id="A0A818MV41"/>
<evidence type="ECO:0000313" key="6">
    <source>
        <dbReference type="Proteomes" id="UP000663868"/>
    </source>
</evidence>
<dbReference type="PROSITE" id="PS50005">
    <property type="entry name" value="TPR"/>
    <property type="match status" value="1"/>
</dbReference>
<name>A0A818MV41_9BILA</name>
<evidence type="ECO:0000313" key="5">
    <source>
        <dbReference type="EMBL" id="CAF3594890.1"/>
    </source>
</evidence>
<dbReference type="InterPro" id="IPR011990">
    <property type="entry name" value="TPR-like_helical_dom_sf"/>
</dbReference>
<dbReference type="EMBL" id="CAJNOE010000443">
    <property type="protein sequence ID" value="CAF1218191.1"/>
    <property type="molecule type" value="Genomic_DNA"/>
</dbReference>
<evidence type="ECO:0000256" key="1">
    <source>
        <dbReference type="ARBA" id="ARBA00022737"/>
    </source>
</evidence>
<dbReference type="Gene3D" id="1.25.40.10">
    <property type="entry name" value="Tetratricopeptide repeat domain"/>
    <property type="match status" value="1"/>
</dbReference>
<dbReference type="EMBL" id="CAJOBB010000170">
    <property type="protein sequence ID" value="CAF3594890.1"/>
    <property type="molecule type" value="Genomic_DNA"/>
</dbReference>
<dbReference type="Proteomes" id="UP000663860">
    <property type="component" value="Unassembled WGS sequence"/>
</dbReference>
<comment type="caution">
    <text evidence="5">The sequence shown here is derived from an EMBL/GenBank/DDBJ whole genome shotgun (WGS) entry which is preliminary data.</text>
</comment>
<reference evidence="5" key="1">
    <citation type="submission" date="2021-02" db="EMBL/GenBank/DDBJ databases">
        <authorList>
            <person name="Nowell W R."/>
        </authorList>
    </citation>
    <scope>NUCLEOTIDE SEQUENCE</scope>
</reference>
<feature type="repeat" description="TPR" evidence="3">
    <location>
        <begin position="30"/>
        <end position="63"/>
    </location>
</feature>
<accession>A0A818MV41</accession>
<dbReference type="Proteomes" id="UP000663868">
    <property type="component" value="Unassembled WGS sequence"/>
</dbReference>
<organism evidence="5 6">
    <name type="scientific">Adineta steineri</name>
    <dbReference type="NCBI Taxonomy" id="433720"/>
    <lineage>
        <taxon>Eukaryota</taxon>
        <taxon>Metazoa</taxon>
        <taxon>Spiralia</taxon>
        <taxon>Gnathifera</taxon>
        <taxon>Rotifera</taxon>
        <taxon>Eurotatoria</taxon>
        <taxon>Bdelloidea</taxon>
        <taxon>Adinetida</taxon>
        <taxon>Adinetidae</taxon>
        <taxon>Adineta</taxon>
    </lineage>
</organism>
<protein>
    <recommendedName>
        <fullName evidence="7">Tetratricopeptide repeat protein</fullName>
    </recommendedName>
</protein>
<keyword evidence="1" id="KW-0677">Repeat</keyword>
<sequence>MGDYPIALSYHEKALEIFQKTLPSNHPDLATSYNNIGWVYRNMKDYSKTLSYYERALNIWQCALPSTHPHIKNVKNSIEIVKKEIIKSI</sequence>
<proteinExistence type="predicted"/>